<dbReference type="InterPro" id="IPR006015">
    <property type="entry name" value="Universal_stress_UspA"/>
</dbReference>
<comment type="caution">
    <text evidence="3">The sequence shown here is derived from an EMBL/GenBank/DDBJ whole genome shotgun (WGS) entry which is preliminary data.</text>
</comment>
<dbReference type="Pfam" id="PF00582">
    <property type="entry name" value="Usp"/>
    <property type="match status" value="2"/>
</dbReference>
<evidence type="ECO:0000256" key="1">
    <source>
        <dbReference type="ARBA" id="ARBA00008791"/>
    </source>
</evidence>
<comment type="similarity">
    <text evidence="1">Belongs to the universal stress protein A family.</text>
</comment>
<dbReference type="CDD" id="cd00293">
    <property type="entry name" value="USP-like"/>
    <property type="match status" value="2"/>
</dbReference>
<dbReference type="EMBL" id="VJWL01000002">
    <property type="protein sequence ID" value="TRW48737.1"/>
    <property type="molecule type" value="Genomic_DNA"/>
</dbReference>
<accession>A0A552X123</accession>
<evidence type="ECO:0000259" key="2">
    <source>
        <dbReference type="Pfam" id="PF00582"/>
    </source>
</evidence>
<dbReference type="InterPro" id="IPR006016">
    <property type="entry name" value="UspA"/>
</dbReference>
<organism evidence="3 4">
    <name type="scientific">Aliidiomarina halalkaliphila</name>
    <dbReference type="NCBI Taxonomy" id="2593535"/>
    <lineage>
        <taxon>Bacteria</taxon>
        <taxon>Pseudomonadati</taxon>
        <taxon>Pseudomonadota</taxon>
        <taxon>Gammaproteobacteria</taxon>
        <taxon>Alteromonadales</taxon>
        <taxon>Idiomarinaceae</taxon>
        <taxon>Aliidiomarina</taxon>
    </lineage>
</organism>
<sequence length="288" mass="32038">MTKHTVGCIDGSALSDAVADYAAWSAKRLDNQLVLLNVLDDVRKGDESDYSGQIGMDERQRLLTEFTDLEEKRAKLARQQGHLFLEAAEKHIKDVYSEPLLRQRHGDLVDTLADIENDIRLLVIGRQGKRATKTPSQIGQYIGHQVERVIRTMHRPIWVISDSFKTPERVMIAYDHSATSQKAVDMVAGSPLFAGMPVHVVMVAAETGDHQEQLENAAKALRDKGFTDVTTALISGDVETTLNAYAQEQNMSVMVMGAYGHSRIREFFVGSHTNKLISSAKVPLLLLR</sequence>
<feature type="domain" description="UspA" evidence="2">
    <location>
        <begin position="1"/>
        <end position="160"/>
    </location>
</feature>
<dbReference type="PANTHER" id="PTHR46268">
    <property type="entry name" value="STRESS RESPONSE PROTEIN NHAX"/>
    <property type="match status" value="1"/>
</dbReference>
<protein>
    <submittedName>
        <fullName evidence="3">Universal stress protein</fullName>
    </submittedName>
</protein>
<evidence type="ECO:0000313" key="3">
    <source>
        <dbReference type="EMBL" id="TRW48737.1"/>
    </source>
</evidence>
<dbReference type="RefSeq" id="WP_143235723.1">
    <property type="nucleotide sequence ID" value="NZ_VJWL01000002.1"/>
</dbReference>
<keyword evidence="4" id="KW-1185">Reference proteome</keyword>
<dbReference type="Gene3D" id="3.40.50.12370">
    <property type="match status" value="1"/>
</dbReference>
<dbReference type="AlphaFoldDB" id="A0A552X123"/>
<reference evidence="3 4" key="1">
    <citation type="submission" date="2019-07" db="EMBL/GenBank/DDBJ databases">
        <authorList>
            <person name="Yang M."/>
            <person name="Zhao D."/>
            <person name="Xiang H."/>
        </authorList>
    </citation>
    <scope>NUCLEOTIDE SEQUENCE [LARGE SCALE GENOMIC DNA]</scope>
    <source>
        <strain evidence="3 4">IM1326</strain>
    </source>
</reference>
<dbReference type="Proteomes" id="UP000320359">
    <property type="component" value="Unassembled WGS sequence"/>
</dbReference>
<proteinExistence type="inferred from homology"/>
<feature type="domain" description="UspA" evidence="2">
    <location>
        <begin position="168"/>
        <end position="288"/>
    </location>
</feature>
<dbReference type="SUPFAM" id="SSF52402">
    <property type="entry name" value="Adenine nucleotide alpha hydrolases-like"/>
    <property type="match status" value="2"/>
</dbReference>
<dbReference type="OrthoDB" id="9804721at2"/>
<name>A0A552X123_9GAMM</name>
<dbReference type="PANTHER" id="PTHR46268:SF6">
    <property type="entry name" value="UNIVERSAL STRESS PROTEIN UP12"/>
    <property type="match status" value="1"/>
</dbReference>
<evidence type="ECO:0000313" key="4">
    <source>
        <dbReference type="Proteomes" id="UP000320359"/>
    </source>
</evidence>
<dbReference type="PRINTS" id="PR01438">
    <property type="entry name" value="UNVRSLSTRESS"/>
</dbReference>
<gene>
    <name evidence="3" type="ORF">FM042_07065</name>
</gene>